<evidence type="ECO:0000259" key="1">
    <source>
        <dbReference type="Pfam" id="PF19438"/>
    </source>
</evidence>
<feature type="domain" description="LIN-9 C-terminal" evidence="1">
    <location>
        <begin position="10"/>
        <end position="97"/>
    </location>
</feature>
<gene>
    <name evidence="4" type="ORF">OTI717_LOCUS39100</name>
    <name evidence="2" type="ORF">RFH988_LOCUS38688</name>
    <name evidence="3" type="ORF">SEV965_LOCUS38989</name>
</gene>
<evidence type="ECO:0000313" key="5">
    <source>
        <dbReference type="Proteomes" id="UP000663889"/>
    </source>
</evidence>
<protein>
    <recommendedName>
        <fullName evidence="1">LIN-9 C-terminal domain-containing protein</fullName>
    </recommendedName>
</protein>
<reference evidence="3" key="1">
    <citation type="submission" date="2021-02" db="EMBL/GenBank/DDBJ databases">
        <authorList>
            <person name="Nowell W R."/>
        </authorList>
    </citation>
    <scope>NUCLEOTIDE SEQUENCE</scope>
</reference>
<dbReference type="Proteomes" id="UP000663882">
    <property type="component" value="Unassembled WGS sequence"/>
</dbReference>
<evidence type="ECO:0000313" key="4">
    <source>
        <dbReference type="EMBL" id="CAF4213920.1"/>
    </source>
</evidence>
<accession>A0A815XG99</accession>
<dbReference type="EMBL" id="CAJNOO010010498">
    <property type="protein sequence ID" value="CAF1498824.1"/>
    <property type="molecule type" value="Genomic_DNA"/>
</dbReference>
<dbReference type="EMBL" id="CAJNOU010011432">
    <property type="protein sequence ID" value="CAF1557242.1"/>
    <property type="molecule type" value="Genomic_DNA"/>
</dbReference>
<proteinExistence type="predicted"/>
<comment type="caution">
    <text evidence="3">The sequence shown here is derived from an EMBL/GenBank/DDBJ whole genome shotgun (WGS) entry which is preliminary data.</text>
</comment>
<dbReference type="InterPro" id="IPR045831">
    <property type="entry name" value="LIN9_C"/>
</dbReference>
<dbReference type="OrthoDB" id="2339771at2759"/>
<dbReference type="Proteomes" id="UP000663889">
    <property type="component" value="Unassembled WGS sequence"/>
</dbReference>
<dbReference type="Proteomes" id="UP000663823">
    <property type="component" value="Unassembled WGS sequence"/>
</dbReference>
<organism evidence="3 5">
    <name type="scientific">Rotaria sordida</name>
    <dbReference type="NCBI Taxonomy" id="392033"/>
    <lineage>
        <taxon>Eukaryota</taxon>
        <taxon>Metazoa</taxon>
        <taxon>Spiralia</taxon>
        <taxon>Gnathifera</taxon>
        <taxon>Rotifera</taxon>
        <taxon>Eurotatoria</taxon>
        <taxon>Bdelloidea</taxon>
        <taxon>Philodinida</taxon>
        <taxon>Philodinidae</taxon>
        <taxon>Rotaria</taxon>
    </lineage>
</organism>
<sequence length="118" mass="13347">MKSVTQLLVVFNDTKYVCDRSQRLAKELVTKLNIPPMVINEGNLELITKLVALVVKMKEFSESEGSFLELHALKEANENFKKFIHSSLLTYAQSCVTQFKSDLNNRPGLGSLQSFLHT</sequence>
<dbReference type="EMBL" id="CAJOAX010023707">
    <property type="protein sequence ID" value="CAF4213920.1"/>
    <property type="molecule type" value="Genomic_DNA"/>
</dbReference>
<evidence type="ECO:0000313" key="2">
    <source>
        <dbReference type="EMBL" id="CAF1498824.1"/>
    </source>
</evidence>
<evidence type="ECO:0000313" key="3">
    <source>
        <dbReference type="EMBL" id="CAF1557242.1"/>
    </source>
</evidence>
<dbReference type="Pfam" id="PF19438">
    <property type="entry name" value="LIN9_C"/>
    <property type="match status" value="1"/>
</dbReference>
<dbReference type="AlphaFoldDB" id="A0A815XG99"/>
<name>A0A815XG99_9BILA</name>